<evidence type="ECO:0000313" key="2">
    <source>
        <dbReference type="EMBL" id="KAF2488761.1"/>
    </source>
</evidence>
<dbReference type="Proteomes" id="UP000799750">
    <property type="component" value="Unassembled WGS sequence"/>
</dbReference>
<accession>A0A6A6Q9J2</accession>
<evidence type="ECO:0000313" key="3">
    <source>
        <dbReference type="Proteomes" id="UP000799750"/>
    </source>
</evidence>
<feature type="region of interest" description="Disordered" evidence="1">
    <location>
        <begin position="1"/>
        <end position="32"/>
    </location>
</feature>
<gene>
    <name evidence="2" type="ORF">BU16DRAFT_568059</name>
</gene>
<name>A0A6A6Q9J2_9PEZI</name>
<evidence type="ECO:0000256" key="1">
    <source>
        <dbReference type="SAM" id="MobiDB-lite"/>
    </source>
</evidence>
<protein>
    <submittedName>
        <fullName evidence="2">Uncharacterized protein</fullName>
    </submittedName>
</protein>
<keyword evidence="3" id="KW-1185">Reference proteome</keyword>
<feature type="compositionally biased region" description="Basic and acidic residues" evidence="1">
    <location>
        <begin position="1"/>
        <end position="24"/>
    </location>
</feature>
<proteinExistence type="predicted"/>
<dbReference type="AlphaFoldDB" id="A0A6A6Q9J2"/>
<feature type="region of interest" description="Disordered" evidence="1">
    <location>
        <begin position="85"/>
        <end position="112"/>
    </location>
</feature>
<dbReference type="EMBL" id="MU004201">
    <property type="protein sequence ID" value="KAF2488761.1"/>
    <property type="molecule type" value="Genomic_DNA"/>
</dbReference>
<feature type="compositionally biased region" description="Acidic residues" evidence="1">
    <location>
        <begin position="90"/>
        <end position="112"/>
    </location>
</feature>
<sequence>MDCPLRRHPEENGKADKKDGKGGGEDDNADEERPGLHCNLCGAKIWHGGILGPHKHRYCRCCSRKIRRRPAKKVMKAKRKGVVRMAEIGREDEEDEEAERGGEDEEEFEECK</sequence>
<reference evidence="2" key="1">
    <citation type="journal article" date="2020" name="Stud. Mycol.">
        <title>101 Dothideomycetes genomes: a test case for predicting lifestyles and emergence of pathogens.</title>
        <authorList>
            <person name="Haridas S."/>
            <person name="Albert R."/>
            <person name="Binder M."/>
            <person name="Bloem J."/>
            <person name="Labutti K."/>
            <person name="Salamov A."/>
            <person name="Andreopoulos B."/>
            <person name="Baker S."/>
            <person name="Barry K."/>
            <person name="Bills G."/>
            <person name="Bluhm B."/>
            <person name="Cannon C."/>
            <person name="Castanera R."/>
            <person name="Culley D."/>
            <person name="Daum C."/>
            <person name="Ezra D."/>
            <person name="Gonzalez J."/>
            <person name="Henrissat B."/>
            <person name="Kuo A."/>
            <person name="Liang C."/>
            <person name="Lipzen A."/>
            <person name="Lutzoni F."/>
            <person name="Magnuson J."/>
            <person name="Mondo S."/>
            <person name="Nolan M."/>
            <person name="Ohm R."/>
            <person name="Pangilinan J."/>
            <person name="Park H.-J."/>
            <person name="Ramirez L."/>
            <person name="Alfaro M."/>
            <person name="Sun H."/>
            <person name="Tritt A."/>
            <person name="Yoshinaga Y."/>
            <person name="Zwiers L.-H."/>
            <person name="Turgeon B."/>
            <person name="Goodwin S."/>
            <person name="Spatafora J."/>
            <person name="Crous P."/>
            <person name="Grigoriev I."/>
        </authorList>
    </citation>
    <scope>NUCLEOTIDE SEQUENCE</scope>
    <source>
        <strain evidence="2">CBS 269.34</strain>
    </source>
</reference>
<organism evidence="2 3">
    <name type="scientific">Lophium mytilinum</name>
    <dbReference type="NCBI Taxonomy" id="390894"/>
    <lineage>
        <taxon>Eukaryota</taxon>
        <taxon>Fungi</taxon>
        <taxon>Dikarya</taxon>
        <taxon>Ascomycota</taxon>
        <taxon>Pezizomycotina</taxon>
        <taxon>Dothideomycetes</taxon>
        <taxon>Pleosporomycetidae</taxon>
        <taxon>Mytilinidiales</taxon>
        <taxon>Mytilinidiaceae</taxon>
        <taxon>Lophium</taxon>
    </lineage>
</organism>